<evidence type="ECO:0000313" key="3">
    <source>
        <dbReference type="Proteomes" id="UP000258927"/>
    </source>
</evidence>
<feature type="signal peptide" evidence="1">
    <location>
        <begin position="1"/>
        <end position="29"/>
    </location>
</feature>
<organism evidence="2 3">
    <name type="scientific">Maritalea myrionectae</name>
    <dbReference type="NCBI Taxonomy" id="454601"/>
    <lineage>
        <taxon>Bacteria</taxon>
        <taxon>Pseudomonadati</taxon>
        <taxon>Pseudomonadota</taxon>
        <taxon>Alphaproteobacteria</taxon>
        <taxon>Hyphomicrobiales</taxon>
        <taxon>Devosiaceae</taxon>
        <taxon>Maritalea</taxon>
    </lineage>
</organism>
<keyword evidence="1" id="KW-0732">Signal</keyword>
<dbReference type="EMBL" id="CP021330">
    <property type="protein sequence ID" value="AVX02566.1"/>
    <property type="molecule type" value="Genomic_DNA"/>
</dbReference>
<dbReference type="RefSeq" id="WP_117394528.1">
    <property type="nucleotide sequence ID" value="NZ_CP021330.1"/>
</dbReference>
<dbReference type="KEGG" id="mmyr:MXMO3_00017"/>
<protein>
    <submittedName>
        <fullName evidence="2">Uncharacterized protein</fullName>
    </submittedName>
</protein>
<dbReference type="AlphaFoldDB" id="A0A2R4M9M6"/>
<name>A0A2R4M9M6_9HYPH</name>
<accession>A0A2R4M9M6</accession>
<proteinExistence type="predicted"/>
<reference evidence="2 3" key="1">
    <citation type="submission" date="2017-05" db="EMBL/GenBank/DDBJ databases">
        <title>Genome Analysis of Maritalea myrionectae HL2708#5.</title>
        <authorList>
            <consortium name="Cotde Inc.-PKNU"/>
            <person name="Jang D."/>
            <person name="Oh H.-M."/>
        </authorList>
    </citation>
    <scope>NUCLEOTIDE SEQUENCE [LARGE SCALE GENOMIC DNA]</scope>
    <source>
        <strain evidence="2 3">HL2708#5</strain>
    </source>
</reference>
<feature type="chain" id="PRO_5015306890" evidence="1">
    <location>
        <begin position="30"/>
        <end position="268"/>
    </location>
</feature>
<evidence type="ECO:0000256" key="1">
    <source>
        <dbReference type="SAM" id="SignalP"/>
    </source>
</evidence>
<sequence length="268" mass="29510">MRQMNSKLSATMVAGLCAATFALPNAATAQFGQVGTIYHYERTNQDGSLPEQVSVFYAAADAVEVYKAREKCTDAAFVHAKLDPESGVAASITGARLLPDAQHRDFAFLTYDEAAKELSIRVELPNMPVIEKSTQVEHTPWHLYDFDFASLTIAHQAANNPKADFEFGLPLLLADPSLDEPLTYLGTVKASYDDEYTALSHRFSLSFVGDDAEIGQLIFNPMHGHLELAELNMPNHLGYEDFKLDLLSTQKGGEKGWTNFLTNHFAGC</sequence>
<evidence type="ECO:0000313" key="2">
    <source>
        <dbReference type="EMBL" id="AVX02566.1"/>
    </source>
</evidence>
<keyword evidence="3" id="KW-1185">Reference proteome</keyword>
<dbReference type="Proteomes" id="UP000258927">
    <property type="component" value="Chromosome"/>
</dbReference>
<gene>
    <name evidence="2" type="ORF">MXMO3_00017</name>
</gene>